<keyword evidence="1" id="KW-0732">Signal</keyword>
<protein>
    <submittedName>
        <fullName evidence="2">Retropepsin-like aspartic protease</fullName>
    </submittedName>
</protein>
<dbReference type="InterPro" id="IPR034122">
    <property type="entry name" value="Retropepsin-like_bacterial"/>
</dbReference>
<reference evidence="2 3" key="1">
    <citation type="submission" date="2023-06" db="EMBL/GenBank/DDBJ databases">
        <title>Pelomonas sp. PFR6 16S ribosomal RNA gene Genome sequencing and assembly.</title>
        <authorList>
            <person name="Woo H."/>
        </authorList>
    </citation>
    <scope>NUCLEOTIDE SEQUENCE [LARGE SCALE GENOMIC DNA]</scope>
    <source>
        <strain evidence="2 3">PFR6</strain>
    </source>
</reference>
<dbReference type="Gene3D" id="2.40.70.10">
    <property type="entry name" value="Acid Proteases"/>
    <property type="match status" value="1"/>
</dbReference>
<accession>A0ABT8DUT6</accession>
<evidence type="ECO:0000313" key="3">
    <source>
        <dbReference type="Proteomes" id="UP001228044"/>
    </source>
</evidence>
<dbReference type="InterPro" id="IPR011969">
    <property type="entry name" value="Clan_AA_Asp_peptidase_C"/>
</dbReference>
<dbReference type="Pfam" id="PF13975">
    <property type="entry name" value="gag-asp_proteas"/>
    <property type="match status" value="1"/>
</dbReference>
<dbReference type="InterPro" id="IPR021109">
    <property type="entry name" value="Peptidase_aspartic_dom_sf"/>
</dbReference>
<dbReference type="EMBL" id="JAUHHC010000002">
    <property type="protein sequence ID" value="MDN3920132.1"/>
    <property type="molecule type" value="Genomic_DNA"/>
</dbReference>
<feature type="signal peptide" evidence="1">
    <location>
        <begin position="1"/>
        <end position="20"/>
    </location>
</feature>
<evidence type="ECO:0000313" key="2">
    <source>
        <dbReference type="EMBL" id="MDN3920132.1"/>
    </source>
</evidence>
<evidence type="ECO:0000256" key="1">
    <source>
        <dbReference type="SAM" id="SignalP"/>
    </source>
</evidence>
<gene>
    <name evidence="2" type="ORF">QWJ38_07550</name>
</gene>
<dbReference type="SUPFAM" id="SSF50630">
    <property type="entry name" value="Acid proteases"/>
    <property type="match status" value="1"/>
</dbReference>
<dbReference type="Proteomes" id="UP001228044">
    <property type="component" value="Unassembled WGS sequence"/>
</dbReference>
<organism evidence="2 3">
    <name type="scientific">Roseateles violae</name>
    <dbReference type="NCBI Taxonomy" id="3058042"/>
    <lineage>
        <taxon>Bacteria</taxon>
        <taxon>Pseudomonadati</taxon>
        <taxon>Pseudomonadota</taxon>
        <taxon>Betaproteobacteria</taxon>
        <taxon>Burkholderiales</taxon>
        <taxon>Sphaerotilaceae</taxon>
        <taxon>Roseateles</taxon>
    </lineage>
</organism>
<sequence length="221" mass="23500">MLRRRALALAALLVAASAWGQQGAGSAPTVSFNGSLGQKAALLLIDGEPRTVPVGQSVRGVRLLALEEGRAVVEIDGRRQALLLGASPGRIGAAEMPNAGRQIVLSSGAGGHFTANGTINGQHTQFLVDTGATSIAISQIEAERMNLRFRDGRRVMTQTANGAAPAHQIYLNSVRIGDVEVRNVEAIVIPGVMSHVLLGNSFLTRFQMRRDNDILTLDLRY</sequence>
<comment type="caution">
    <text evidence="2">The sequence shown here is derived from an EMBL/GenBank/DDBJ whole genome shotgun (WGS) entry which is preliminary data.</text>
</comment>
<dbReference type="CDD" id="cd05483">
    <property type="entry name" value="retropepsin_like_bacteria"/>
    <property type="match status" value="1"/>
</dbReference>
<dbReference type="PROSITE" id="PS00141">
    <property type="entry name" value="ASP_PROTEASE"/>
    <property type="match status" value="1"/>
</dbReference>
<dbReference type="InterPro" id="IPR001969">
    <property type="entry name" value="Aspartic_peptidase_AS"/>
</dbReference>
<dbReference type="NCBIfam" id="TIGR02281">
    <property type="entry name" value="clan_AA_DTGA"/>
    <property type="match status" value="1"/>
</dbReference>
<dbReference type="RefSeq" id="WP_290358444.1">
    <property type="nucleotide sequence ID" value="NZ_JAUHHC010000002.1"/>
</dbReference>
<feature type="chain" id="PRO_5046747935" evidence="1">
    <location>
        <begin position="21"/>
        <end position="221"/>
    </location>
</feature>
<proteinExistence type="predicted"/>
<name>A0ABT8DUT6_9BURK</name>
<keyword evidence="3" id="KW-1185">Reference proteome</keyword>